<dbReference type="InterPro" id="IPR005119">
    <property type="entry name" value="LysR_subst-bd"/>
</dbReference>
<evidence type="ECO:0000256" key="1">
    <source>
        <dbReference type="ARBA" id="ARBA00009437"/>
    </source>
</evidence>
<keyword evidence="7" id="KW-1185">Reference proteome</keyword>
<dbReference type="Gene3D" id="1.10.10.10">
    <property type="entry name" value="Winged helix-like DNA-binding domain superfamily/Winged helix DNA-binding domain"/>
    <property type="match status" value="1"/>
</dbReference>
<dbReference type="SUPFAM" id="SSF46785">
    <property type="entry name" value="Winged helix' DNA-binding domain"/>
    <property type="match status" value="1"/>
</dbReference>
<reference evidence="6 7" key="1">
    <citation type="submission" date="2019-03" db="EMBL/GenBank/DDBJ databases">
        <title>Genomic Encyclopedia of Type Strains, Phase IV (KMG-IV): sequencing the most valuable type-strain genomes for metagenomic binning, comparative biology and taxonomic classification.</title>
        <authorList>
            <person name="Goeker M."/>
        </authorList>
    </citation>
    <scope>NUCLEOTIDE SEQUENCE [LARGE SCALE GENOMIC DNA]</scope>
    <source>
        <strain evidence="6 7">DSM 7445</strain>
    </source>
</reference>
<dbReference type="SUPFAM" id="SSF53850">
    <property type="entry name" value="Periplasmic binding protein-like II"/>
    <property type="match status" value="1"/>
</dbReference>
<dbReference type="GO" id="GO:0003700">
    <property type="term" value="F:DNA-binding transcription factor activity"/>
    <property type="evidence" value="ECO:0007669"/>
    <property type="project" value="InterPro"/>
</dbReference>
<evidence type="ECO:0000256" key="2">
    <source>
        <dbReference type="ARBA" id="ARBA00023015"/>
    </source>
</evidence>
<dbReference type="InterPro" id="IPR036390">
    <property type="entry name" value="WH_DNA-bd_sf"/>
</dbReference>
<evidence type="ECO:0000313" key="6">
    <source>
        <dbReference type="EMBL" id="TCS34325.1"/>
    </source>
</evidence>
<comment type="similarity">
    <text evidence="1">Belongs to the LysR transcriptional regulatory family.</text>
</comment>
<evidence type="ECO:0000256" key="4">
    <source>
        <dbReference type="ARBA" id="ARBA00023163"/>
    </source>
</evidence>
<organism evidence="6 7">
    <name type="scientific">Paucimonas lemoignei</name>
    <name type="common">Pseudomonas lemoignei</name>
    <dbReference type="NCBI Taxonomy" id="29443"/>
    <lineage>
        <taxon>Bacteria</taxon>
        <taxon>Pseudomonadati</taxon>
        <taxon>Pseudomonadota</taxon>
        <taxon>Betaproteobacteria</taxon>
        <taxon>Burkholderiales</taxon>
        <taxon>Burkholderiaceae</taxon>
        <taxon>Paucimonas</taxon>
    </lineage>
</organism>
<keyword evidence="2" id="KW-0805">Transcription regulation</keyword>
<proteinExistence type="inferred from homology"/>
<dbReference type="PANTHER" id="PTHR30126:SF88">
    <property type="entry name" value="TRANSCRIPTIONAL REGULATOR-RELATED"/>
    <property type="match status" value="1"/>
</dbReference>
<dbReference type="PANTHER" id="PTHR30126">
    <property type="entry name" value="HTH-TYPE TRANSCRIPTIONAL REGULATOR"/>
    <property type="match status" value="1"/>
</dbReference>
<evidence type="ECO:0000256" key="3">
    <source>
        <dbReference type="ARBA" id="ARBA00023125"/>
    </source>
</evidence>
<keyword evidence="3" id="KW-0238">DNA-binding</keyword>
<accession>A0A4R3HRG7</accession>
<dbReference type="Proteomes" id="UP000295382">
    <property type="component" value="Unassembled WGS sequence"/>
</dbReference>
<keyword evidence="4" id="KW-0804">Transcription</keyword>
<gene>
    <name evidence="6" type="ORF">EDC30_11318</name>
</gene>
<dbReference type="GO" id="GO:0000976">
    <property type="term" value="F:transcription cis-regulatory region binding"/>
    <property type="evidence" value="ECO:0007669"/>
    <property type="project" value="TreeGrafter"/>
</dbReference>
<sequence length="332" mass="37011">MKISESADTALHLTEPLAFRRARLAGEFRPSNVRNFRISLKQWKMFHAVVDFDGFTGAASHLHISQSAISYTLAKLQEQLGVSLLKIEGRKAQITEEGKILLDRSRELVRNAVELEALAENLRNGWGPEIRIVTDPSFPPQLLMKTLRKLSPFSQNVRLSVEEASLSEARKALHERAADLAVSTEVPMGFMGSELIEVEHIAVAHPDHSLFSLNREITTDDLEKQVQIVISGGDQAGEQSNYRLSRYSRFWRVSGIDTAIDALRHGLGYAWLPRCRVQKWLDEDQIAILPLDKGSAYKSTLYLVLGHGVAPKSGAKRFADELSNLAASESSQ</sequence>
<evidence type="ECO:0000259" key="5">
    <source>
        <dbReference type="PROSITE" id="PS50931"/>
    </source>
</evidence>
<protein>
    <submittedName>
        <fullName evidence="6">LysR family transcriptional regulator</fullName>
    </submittedName>
</protein>
<dbReference type="InterPro" id="IPR036388">
    <property type="entry name" value="WH-like_DNA-bd_sf"/>
</dbReference>
<dbReference type="Pfam" id="PF00126">
    <property type="entry name" value="HTH_1"/>
    <property type="match status" value="1"/>
</dbReference>
<dbReference type="PROSITE" id="PS50931">
    <property type="entry name" value="HTH_LYSR"/>
    <property type="match status" value="1"/>
</dbReference>
<dbReference type="EMBL" id="SLZQ01000013">
    <property type="protein sequence ID" value="TCS34325.1"/>
    <property type="molecule type" value="Genomic_DNA"/>
</dbReference>
<dbReference type="RefSeq" id="WP_165973859.1">
    <property type="nucleotide sequence ID" value="NZ_SLZQ01000013.1"/>
</dbReference>
<name>A0A4R3HRG7_PAULE</name>
<dbReference type="AlphaFoldDB" id="A0A4R3HRG7"/>
<feature type="domain" description="HTH lysR-type" evidence="5">
    <location>
        <begin position="38"/>
        <end position="95"/>
    </location>
</feature>
<evidence type="ECO:0000313" key="7">
    <source>
        <dbReference type="Proteomes" id="UP000295382"/>
    </source>
</evidence>
<dbReference type="Pfam" id="PF03466">
    <property type="entry name" value="LysR_substrate"/>
    <property type="match status" value="1"/>
</dbReference>
<dbReference type="Gene3D" id="3.40.190.290">
    <property type="match status" value="1"/>
</dbReference>
<comment type="caution">
    <text evidence="6">The sequence shown here is derived from an EMBL/GenBank/DDBJ whole genome shotgun (WGS) entry which is preliminary data.</text>
</comment>
<dbReference type="InterPro" id="IPR000847">
    <property type="entry name" value="LysR_HTH_N"/>
</dbReference>
<dbReference type="PRINTS" id="PR00039">
    <property type="entry name" value="HTHLYSR"/>
</dbReference>